<gene>
    <name evidence="1" type="ORF">M972_11141</name>
</gene>
<dbReference type="RefSeq" id="WP_003513070.1">
    <property type="nucleotide sequence ID" value="NZ_CP013828.1"/>
</dbReference>
<sequence>MPKSNERLELFVLICFVMSSFLTNLTVFPVKAAEESLIPKNEFEDFKFPIGTKSSDAI</sequence>
<dbReference type="GeneID" id="51518968"/>
<evidence type="ECO:0000313" key="1">
    <source>
        <dbReference type="EMBL" id="PFH01409.1"/>
    </source>
</evidence>
<dbReference type="Proteomes" id="UP000223596">
    <property type="component" value="Unassembled WGS sequence"/>
</dbReference>
<name>A0AB36TBI5_ACETH</name>
<reference evidence="1 2" key="1">
    <citation type="submission" date="2017-09" db="EMBL/GenBank/DDBJ databases">
        <title>Evaluation of Pacific Biosciences Sequencing Technology to Finishing C. thermocellum Genome Sequences.</title>
        <authorList>
            <person name="Brown S."/>
        </authorList>
    </citation>
    <scope>NUCLEOTIDE SEQUENCE [LARGE SCALE GENOMIC DNA]</scope>
    <source>
        <strain evidence="1 2">AD2</strain>
    </source>
</reference>
<evidence type="ECO:0000313" key="2">
    <source>
        <dbReference type="Proteomes" id="UP000223596"/>
    </source>
</evidence>
<organism evidence="1 2">
    <name type="scientific">Acetivibrio thermocellus AD2</name>
    <dbReference type="NCBI Taxonomy" id="1138384"/>
    <lineage>
        <taxon>Bacteria</taxon>
        <taxon>Bacillati</taxon>
        <taxon>Bacillota</taxon>
        <taxon>Clostridia</taxon>
        <taxon>Eubacteriales</taxon>
        <taxon>Oscillospiraceae</taxon>
        <taxon>Acetivibrio</taxon>
    </lineage>
</organism>
<dbReference type="AlphaFoldDB" id="A0AB36TBI5"/>
<dbReference type="EMBL" id="PDBW01000001">
    <property type="protein sequence ID" value="PFH01409.1"/>
    <property type="molecule type" value="Genomic_DNA"/>
</dbReference>
<comment type="caution">
    <text evidence="1">The sequence shown here is derived from an EMBL/GenBank/DDBJ whole genome shotgun (WGS) entry which is preliminary data.</text>
</comment>
<protein>
    <submittedName>
        <fullName evidence="1">Uncharacterized protein</fullName>
    </submittedName>
</protein>
<accession>A0AB36TBI5</accession>
<proteinExistence type="predicted"/>